<gene>
    <name evidence="1" type="ORF">D3093_33545</name>
</gene>
<dbReference type="PANTHER" id="PTHR36455">
    <property type="match status" value="1"/>
</dbReference>
<keyword evidence="1" id="KW-0614">Plasmid</keyword>
<dbReference type="RefSeq" id="WP_137118888.1">
    <property type="nucleotide sequence ID" value="NZ_CP032326.1"/>
</dbReference>
<dbReference type="NCBIfam" id="NF033819">
    <property type="entry name" value="IS66_TnpB"/>
    <property type="match status" value="1"/>
</dbReference>
<evidence type="ECO:0000313" key="1">
    <source>
        <dbReference type="EMBL" id="QCO00178.1"/>
    </source>
</evidence>
<dbReference type="KEGG" id="aare:D3093_33545"/>
<reference evidence="1 2" key="1">
    <citation type="submission" date="2018-09" db="EMBL/GenBank/DDBJ databases">
        <title>Whole genome based analysis of evolution and adaptive divergence in Indian and Brazilian strains of Azospirillum brasilense.</title>
        <authorList>
            <person name="Singh C."/>
            <person name="Tripathi A.K."/>
        </authorList>
    </citation>
    <scope>NUCLEOTIDE SEQUENCE [LARGE SCALE GENOMIC DNA]</scope>
    <source>
        <strain evidence="1 2">MTCC4035</strain>
        <plasmid evidence="1 2">p5</plasmid>
    </source>
</reference>
<name>A0A4D8PTQ6_9PROT</name>
<dbReference type="PANTHER" id="PTHR36455:SF1">
    <property type="entry name" value="BLR8292 PROTEIN"/>
    <property type="match status" value="1"/>
</dbReference>
<accession>A0A4D8PTQ6</accession>
<organism evidence="1 2">
    <name type="scientific">Azospirillum argentinense</name>
    <dbReference type="NCBI Taxonomy" id="2970906"/>
    <lineage>
        <taxon>Bacteria</taxon>
        <taxon>Pseudomonadati</taxon>
        <taxon>Pseudomonadota</taxon>
        <taxon>Alphaproteobacteria</taxon>
        <taxon>Rhodospirillales</taxon>
        <taxon>Azospirillaceae</taxon>
        <taxon>Azospirillum</taxon>
    </lineage>
</organism>
<dbReference type="InterPro" id="IPR008878">
    <property type="entry name" value="Transposase_IS66_Orf2"/>
</dbReference>
<protein>
    <submittedName>
        <fullName evidence="1">Transposase</fullName>
    </submittedName>
</protein>
<dbReference type="Pfam" id="PF05717">
    <property type="entry name" value="TnpB_IS66"/>
    <property type="match status" value="1"/>
</dbReference>
<sequence>MISVPPGVRICLAARPVDMLKGFDGLAAVVQQHLGQDPFSGQIFAFRGKRGDLLKLLLWDGQGFLIPPTRNLCKGGRV</sequence>
<dbReference type="EMBL" id="CP032326">
    <property type="protein sequence ID" value="QCO00178.1"/>
    <property type="molecule type" value="Genomic_DNA"/>
</dbReference>
<dbReference type="AlphaFoldDB" id="A0A4D8PTQ6"/>
<proteinExistence type="predicted"/>
<evidence type="ECO:0000313" key="2">
    <source>
        <dbReference type="Proteomes" id="UP000298595"/>
    </source>
</evidence>
<dbReference type="Proteomes" id="UP000298595">
    <property type="component" value="Plasmid p5"/>
</dbReference>
<geneLocation type="plasmid" evidence="1 2">
    <name>p5</name>
</geneLocation>